<dbReference type="EMBL" id="JWIO01000016">
    <property type="protein sequence ID" value="KLL11340.1"/>
    <property type="molecule type" value="Genomic_DNA"/>
</dbReference>
<keyword evidence="9" id="KW-1185">Reference proteome</keyword>
<comment type="similarity">
    <text evidence="1 5">Belongs to the D-isomer specific 2-hydroxyacid dehydrogenase family.</text>
</comment>
<feature type="domain" description="D-isomer specific 2-hydroxyacid dehydrogenase catalytic" evidence="6">
    <location>
        <begin position="17"/>
        <end position="312"/>
    </location>
</feature>
<protein>
    <submittedName>
        <fullName evidence="8">2-hydroxyacid dehydrogenase</fullName>
    </submittedName>
</protein>
<sequence length="315" mass="34453">MPTVTILDDYQRVALSSADWSAVRDRYPIEVVDEHIPDRDMLVRRLRDSEIVVAMRERTRFPADLLRALPALRLLVTTGMVNAAIDLDAARQQGVTVCGTTGWGNAMPELTIGMIIALTRNFAQEDAAVRAGGWQHTIGPGLAGHTLGVVGLGRLGTPVARLAQAFEMSVIAWSPHLTPQRAAPHGVRAVSKQELFTDSDVITIHMPLSETTRGLVGAADLALMKPSAYLVNTSRGPIVDEEALLAALRERRIAGAGLDVYDVEPLPVDHPLRTLRNTLLLPHIGYVTTDSYRTFYEQIVENILAWHDGAPVRLL</sequence>
<dbReference type="SUPFAM" id="SSF52283">
    <property type="entry name" value="Formate/glycerate dehydrogenase catalytic domain-like"/>
    <property type="match status" value="1"/>
</dbReference>
<gene>
    <name evidence="8" type="ORF">FrCorBMG51_12100</name>
</gene>
<evidence type="ECO:0000256" key="5">
    <source>
        <dbReference type="RuleBase" id="RU003719"/>
    </source>
</evidence>
<comment type="caution">
    <text evidence="8">The sequence shown here is derived from an EMBL/GenBank/DDBJ whole genome shotgun (WGS) entry which is preliminary data.</text>
</comment>
<dbReference type="InterPro" id="IPR029752">
    <property type="entry name" value="D-isomer_DH_CS1"/>
</dbReference>
<dbReference type="RefSeq" id="WP_047223163.1">
    <property type="nucleotide sequence ID" value="NZ_JWIO01000016.1"/>
</dbReference>
<evidence type="ECO:0000256" key="1">
    <source>
        <dbReference type="ARBA" id="ARBA00005854"/>
    </source>
</evidence>
<dbReference type="PANTHER" id="PTHR42789:SF1">
    <property type="entry name" value="D-ISOMER SPECIFIC 2-HYDROXYACID DEHYDROGENASE FAMILY PROTEIN (AFU_ORTHOLOGUE AFUA_6G10090)"/>
    <property type="match status" value="1"/>
</dbReference>
<feature type="domain" description="D-isomer specific 2-hydroxyacid dehydrogenase NAD-binding" evidence="7">
    <location>
        <begin position="112"/>
        <end position="285"/>
    </location>
</feature>
<dbReference type="InterPro" id="IPR050857">
    <property type="entry name" value="D-2-hydroxyacid_DH"/>
</dbReference>
<evidence type="ECO:0000256" key="4">
    <source>
        <dbReference type="ARBA" id="ARBA00023027"/>
    </source>
</evidence>
<organism evidence="8 9">
    <name type="scientific">Protofrankia coriariae</name>
    <dbReference type="NCBI Taxonomy" id="1562887"/>
    <lineage>
        <taxon>Bacteria</taxon>
        <taxon>Bacillati</taxon>
        <taxon>Actinomycetota</taxon>
        <taxon>Actinomycetes</taxon>
        <taxon>Frankiales</taxon>
        <taxon>Frankiaceae</taxon>
        <taxon>Protofrankia</taxon>
    </lineage>
</organism>
<dbReference type="InterPro" id="IPR006140">
    <property type="entry name" value="D-isomer_DH_NAD-bd"/>
</dbReference>
<evidence type="ECO:0000256" key="3">
    <source>
        <dbReference type="ARBA" id="ARBA00023002"/>
    </source>
</evidence>
<dbReference type="PROSITE" id="PS00671">
    <property type="entry name" value="D_2_HYDROXYACID_DH_3"/>
    <property type="match status" value="1"/>
</dbReference>
<dbReference type="CDD" id="cd12169">
    <property type="entry name" value="PGDH_like_1"/>
    <property type="match status" value="1"/>
</dbReference>
<reference evidence="8 9" key="1">
    <citation type="submission" date="2014-12" db="EMBL/GenBank/DDBJ databases">
        <title>Frankia sp. BMG5.1 draft genome.</title>
        <authorList>
            <person name="Gtari M."/>
            <person name="Ghodhbane-Gtari F."/>
            <person name="Nouioui I."/>
            <person name="Ktari A."/>
            <person name="Hezbri K."/>
            <person name="Mimouni W."/>
            <person name="Sbissi I."/>
            <person name="Ayari A."/>
            <person name="Yamanaka T."/>
            <person name="Normand P."/>
            <person name="Tisa L.S."/>
            <person name="Boudabous A."/>
        </authorList>
    </citation>
    <scope>NUCLEOTIDE SEQUENCE [LARGE SCALE GENOMIC DNA]</scope>
    <source>
        <strain evidence="8 9">BMG5.1</strain>
    </source>
</reference>
<evidence type="ECO:0000259" key="6">
    <source>
        <dbReference type="Pfam" id="PF00389"/>
    </source>
</evidence>
<evidence type="ECO:0000259" key="7">
    <source>
        <dbReference type="Pfam" id="PF02826"/>
    </source>
</evidence>
<dbReference type="Pfam" id="PF00389">
    <property type="entry name" value="2-Hacid_dh"/>
    <property type="match status" value="1"/>
</dbReference>
<evidence type="ECO:0000256" key="2">
    <source>
        <dbReference type="ARBA" id="ARBA00022605"/>
    </source>
</evidence>
<keyword evidence="4" id="KW-0520">NAD</keyword>
<dbReference type="Gene3D" id="3.40.50.720">
    <property type="entry name" value="NAD(P)-binding Rossmann-like Domain"/>
    <property type="match status" value="2"/>
</dbReference>
<dbReference type="Proteomes" id="UP000035425">
    <property type="component" value="Unassembled WGS sequence"/>
</dbReference>
<dbReference type="Pfam" id="PF02826">
    <property type="entry name" value="2-Hacid_dh_C"/>
    <property type="match status" value="1"/>
</dbReference>
<dbReference type="InterPro" id="IPR036291">
    <property type="entry name" value="NAD(P)-bd_dom_sf"/>
</dbReference>
<dbReference type="SUPFAM" id="SSF51735">
    <property type="entry name" value="NAD(P)-binding Rossmann-fold domains"/>
    <property type="match status" value="1"/>
</dbReference>
<evidence type="ECO:0000313" key="8">
    <source>
        <dbReference type="EMBL" id="KLL11340.1"/>
    </source>
</evidence>
<dbReference type="InterPro" id="IPR006139">
    <property type="entry name" value="D-isomer_2_OHA_DH_cat_dom"/>
</dbReference>
<keyword evidence="3 5" id="KW-0560">Oxidoreductase</keyword>
<dbReference type="PANTHER" id="PTHR42789">
    <property type="entry name" value="D-ISOMER SPECIFIC 2-HYDROXYACID DEHYDROGENASE FAMILY PROTEIN (AFU_ORTHOLOGUE AFUA_6G10090)"/>
    <property type="match status" value="1"/>
</dbReference>
<dbReference type="PROSITE" id="PS00065">
    <property type="entry name" value="D_2_HYDROXYACID_DH_1"/>
    <property type="match status" value="1"/>
</dbReference>
<evidence type="ECO:0000313" key="9">
    <source>
        <dbReference type="Proteomes" id="UP000035425"/>
    </source>
</evidence>
<dbReference type="PROSITE" id="PS00670">
    <property type="entry name" value="D_2_HYDROXYACID_DH_2"/>
    <property type="match status" value="1"/>
</dbReference>
<proteinExistence type="inferred from homology"/>
<keyword evidence="2" id="KW-0028">Amino-acid biosynthesis</keyword>
<dbReference type="InterPro" id="IPR029753">
    <property type="entry name" value="D-isomer_DH_CS"/>
</dbReference>
<name>A0ABR5F3R5_9ACTN</name>
<accession>A0ABR5F3R5</accession>